<comment type="caution">
    <text evidence="3">The sequence shown here is derived from an EMBL/GenBank/DDBJ whole genome shotgun (WGS) entry which is preliminary data.</text>
</comment>
<name>A0A1W0E957_9MICR</name>
<evidence type="ECO:0000313" key="3">
    <source>
        <dbReference type="EMBL" id="OQS55763.1"/>
    </source>
</evidence>
<sequence length="399" mass="47195">MFLIYLFSFLKNIVCTNEEDSVEIKKAEFINPRVIQEDFDKENRFYNKIKDVLKSKNNVKLLKNKIDGYFSIITNSFTDESAFLFFLNIFQKKTKPDILDIAWEIRKLCYFITEKIKGPLENILRIAEINEEVIKFFFIKKNRIRVRLYQKEEFVTKEDPRGELGCYEYYLFLMKNRLLYLIYLFNKHHTLLLQIYDKPDMTEDNLISFMALDLFINRCILHILDVMMLYISEEKYINIVAPIFCFNWSITEFYNRVIRVLFEHTRIAALSCLGKFDRPINNRTHKYFETVYLQWNDLSKNIPRKIITTSLTTFYNENEHLGTVLETKEMMAYKLKVDQKHSEGKEHGEGTSQVCQAVDGSITIPAEVNAEITAELSENDEPSAKKQTQSPIEDTEDSS</sequence>
<keyword evidence="2" id="KW-0732">Signal</keyword>
<dbReference type="Proteomes" id="UP000192758">
    <property type="component" value="Unassembled WGS sequence"/>
</dbReference>
<feature type="signal peptide" evidence="2">
    <location>
        <begin position="1"/>
        <end position="15"/>
    </location>
</feature>
<evidence type="ECO:0000313" key="4">
    <source>
        <dbReference type="Proteomes" id="UP000192758"/>
    </source>
</evidence>
<evidence type="ECO:0000256" key="1">
    <source>
        <dbReference type="SAM" id="MobiDB-lite"/>
    </source>
</evidence>
<keyword evidence="4" id="KW-1185">Reference proteome</keyword>
<dbReference type="EMBL" id="MNPJ01000002">
    <property type="protein sequence ID" value="OQS55763.1"/>
    <property type="molecule type" value="Genomic_DNA"/>
</dbReference>
<feature type="region of interest" description="Disordered" evidence="1">
    <location>
        <begin position="375"/>
        <end position="399"/>
    </location>
</feature>
<gene>
    <name evidence="3" type="ORF">EHP00_480</name>
</gene>
<organism evidence="3 4">
    <name type="scientific">Ecytonucleospora hepatopenaei</name>
    <dbReference type="NCBI Taxonomy" id="646526"/>
    <lineage>
        <taxon>Eukaryota</taxon>
        <taxon>Fungi</taxon>
        <taxon>Fungi incertae sedis</taxon>
        <taxon>Microsporidia</taxon>
        <taxon>Enterocytozoonidae</taxon>
        <taxon>Ecytonucleospora</taxon>
    </lineage>
</organism>
<reference evidence="3 4" key="1">
    <citation type="journal article" date="2017" name="Environ. Microbiol.">
        <title>Decay of the glycolytic pathway and adaptation to intranuclear parasitism within Enterocytozoonidae microsporidia.</title>
        <authorList>
            <person name="Wiredu Boakye D."/>
            <person name="Jaroenlak P."/>
            <person name="Prachumwat A."/>
            <person name="Williams T.A."/>
            <person name="Bateman K.S."/>
            <person name="Itsathitphaisarn O."/>
            <person name="Sritunyalucksana K."/>
            <person name="Paszkiewicz K.H."/>
            <person name="Moore K.A."/>
            <person name="Stentiford G.D."/>
            <person name="Williams B.A."/>
        </authorList>
    </citation>
    <scope>NUCLEOTIDE SEQUENCE [LARGE SCALE GENOMIC DNA]</scope>
    <source>
        <strain evidence="3 4">TH1</strain>
    </source>
</reference>
<protein>
    <submittedName>
        <fullName evidence="3">Uncharacterized protein</fullName>
    </submittedName>
</protein>
<evidence type="ECO:0000256" key="2">
    <source>
        <dbReference type="SAM" id="SignalP"/>
    </source>
</evidence>
<feature type="chain" id="PRO_5013320422" evidence="2">
    <location>
        <begin position="16"/>
        <end position="399"/>
    </location>
</feature>
<proteinExistence type="predicted"/>
<dbReference type="VEuPathDB" id="MicrosporidiaDB:EHP00_480"/>
<dbReference type="AlphaFoldDB" id="A0A1W0E957"/>
<accession>A0A1W0E957</accession>